<dbReference type="InterPro" id="IPR019587">
    <property type="entry name" value="Polyketide_cyclase/dehydratase"/>
</dbReference>
<keyword evidence="2" id="KW-1185">Reference proteome</keyword>
<reference evidence="1 2" key="1">
    <citation type="submission" date="2020-04" db="EMBL/GenBank/DDBJ databases">
        <title>Usitatibacter rugosus gen. nov., sp. nov. and Usitatibacter palustris sp. nov., novel members of Usitatibacteraceae fam. nov. within the order Nitrosomonadales isolated from soil.</title>
        <authorList>
            <person name="Huber K.J."/>
            <person name="Neumann-Schaal M."/>
            <person name="Geppert A."/>
            <person name="Luckner M."/>
            <person name="Wanner G."/>
            <person name="Overmann J."/>
        </authorList>
    </citation>
    <scope>NUCLEOTIDE SEQUENCE [LARGE SCALE GENOMIC DNA]</scope>
    <source>
        <strain evidence="1 2">0125_3</strain>
    </source>
</reference>
<dbReference type="EMBL" id="CP053069">
    <property type="protein sequence ID" value="QJR10053.1"/>
    <property type="molecule type" value="Genomic_DNA"/>
</dbReference>
<dbReference type="Proteomes" id="UP000501534">
    <property type="component" value="Chromosome"/>
</dbReference>
<sequence>MATADVFHYATAPYLWHTWHPATAAVSNVPSRPIGLGETVRERIHVGLKRFETTWTVVECRPPDTWVIVTDSGQGVARIRYIVSPLAGGSRFTRILEYRSRVWPWRWIDSSLMRWILSRQSRRALNQLKRVLES</sequence>
<dbReference type="SUPFAM" id="SSF55961">
    <property type="entry name" value="Bet v1-like"/>
    <property type="match status" value="1"/>
</dbReference>
<name>A0A6M4GUP2_9PROT</name>
<evidence type="ECO:0000313" key="2">
    <source>
        <dbReference type="Proteomes" id="UP000501534"/>
    </source>
</evidence>
<accession>A0A6M4GUP2</accession>
<organism evidence="1 2">
    <name type="scientific">Usitatibacter rugosus</name>
    <dbReference type="NCBI Taxonomy" id="2732067"/>
    <lineage>
        <taxon>Bacteria</taxon>
        <taxon>Pseudomonadati</taxon>
        <taxon>Pseudomonadota</taxon>
        <taxon>Betaproteobacteria</taxon>
        <taxon>Nitrosomonadales</taxon>
        <taxon>Usitatibacteraceae</taxon>
        <taxon>Usitatibacter</taxon>
    </lineage>
</organism>
<gene>
    <name evidence="1" type="ORF">DSM104443_01104</name>
</gene>
<proteinExistence type="predicted"/>
<dbReference type="Pfam" id="PF10604">
    <property type="entry name" value="Polyketide_cyc2"/>
    <property type="match status" value="1"/>
</dbReference>
<dbReference type="InterPro" id="IPR023393">
    <property type="entry name" value="START-like_dom_sf"/>
</dbReference>
<evidence type="ECO:0000313" key="1">
    <source>
        <dbReference type="EMBL" id="QJR10053.1"/>
    </source>
</evidence>
<dbReference type="KEGG" id="uru:DSM104443_01104"/>
<protein>
    <recommendedName>
        <fullName evidence="3">Polyketide cyclase/dehydrase/lipid transport protein</fullName>
    </recommendedName>
</protein>
<evidence type="ECO:0008006" key="3">
    <source>
        <dbReference type="Google" id="ProtNLM"/>
    </source>
</evidence>
<dbReference type="AlphaFoldDB" id="A0A6M4GUP2"/>
<dbReference type="Gene3D" id="3.30.530.20">
    <property type="match status" value="1"/>
</dbReference>